<keyword evidence="3" id="KW-1185">Reference proteome</keyword>
<gene>
    <name evidence="2" type="ORF">GCM10022214_76470</name>
</gene>
<name>A0ABP7WYF5_9ACTN</name>
<evidence type="ECO:0008006" key="4">
    <source>
        <dbReference type="Google" id="ProtNLM"/>
    </source>
</evidence>
<feature type="region of interest" description="Disordered" evidence="1">
    <location>
        <begin position="54"/>
        <end position="104"/>
    </location>
</feature>
<protein>
    <recommendedName>
        <fullName evidence="4">Transposase DDE domain-containing protein</fullName>
    </recommendedName>
</protein>
<proteinExistence type="predicted"/>
<evidence type="ECO:0000256" key="1">
    <source>
        <dbReference type="SAM" id="MobiDB-lite"/>
    </source>
</evidence>
<accession>A0ABP7WYF5</accession>
<comment type="caution">
    <text evidence="2">The sequence shown here is derived from an EMBL/GenBank/DDBJ whole genome shotgun (WGS) entry which is preliminary data.</text>
</comment>
<reference evidence="3" key="1">
    <citation type="journal article" date="2019" name="Int. J. Syst. Evol. Microbiol.">
        <title>The Global Catalogue of Microorganisms (GCM) 10K type strain sequencing project: providing services to taxonomists for standard genome sequencing and annotation.</title>
        <authorList>
            <consortium name="The Broad Institute Genomics Platform"/>
            <consortium name="The Broad Institute Genome Sequencing Center for Infectious Disease"/>
            <person name="Wu L."/>
            <person name="Ma J."/>
        </authorList>
    </citation>
    <scope>NUCLEOTIDE SEQUENCE [LARGE SCALE GENOMIC DNA]</scope>
    <source>
        <strain evidence="3">JCM 16702</strain>
    </source>
</reference>
<evidence type="ECO:0000313" key="3">
    <source>
        <dbReference type="Proteomes" id="UP001500683"/>
    </source>
</evidence>
<dbReference type="EMBL" id="BAAAZG010000059">
    <property type="protein sequence ID" value="GAA4099962.1"/>
    <property type="molecule type" value="Genomic_DNA"/>
</dbReference>
<evidence type="ECO:0000313" key="2">
    <source>
        <dbReference type="EMBL" id="GAA4099962.1"/>
    </source>
</evidence>
<organism evidence="2 3">
    <name type="scientific">Actinomadura miaoliensis</name>
    <dbReference type="NCBI Taxonomy" id="430685"/>
    <lineage>
        <taxon>Bacteria</taxon>
        <taxon>Bacillati</taxon>
        <taxon>Actinomycetota</taxon>
        <taxon>Actinomycetes</taxon>
        <taxon>Streptosporangiales</taxon>
        <taxon>Thermomonosporaceae</taxon>
        <taxon>Actinomadura</taxon>
    </lineage>
</organism>
<sequence>MHRRLPAAHVPLLPGAGQVAFIDIDSTHQRVFGRAKQGAQSGRFKGVSTLHPLLATNAERRGRGTGAGSPSADTRRCLGSFPRANMEPTRQRTGAKLAGDIPGRSRVCPGQAGWVAWDSNPQPTD</sequence>
<dbReference type="Proteomes" id="UP001500683">
    <property type="component" value="Unassembled WGS sequence"/>
</dbReference>